<evidence type="ECO:0000256" key="2">
    <source>
        <dbReference type="ARBA" id="ARBA00022692"/>
    </source>
</evidence>
<dbReference type="EMBL" id="SJPG01000001">
    <property type="protein sequence ID" value="TWT60991.1"/>
    <property type="molecule type" value="Genomic_DNA"/>
</dbReference>
<keyword evidence="4 5" id="KW-0472">Membrane</keyword>
<dbReference type="AlphaFoldDB" id="A0A5C5XEY4"/>
<accession>A0A5C5XEY4</accession>
<reference evidence="7 8" key="1">
    <citation type="submission" date="2019-02" db="EMBL/GenBank/DDBJ databases">
        <title>Deep-cultivation of Planctomycetes and their phenomic and genomic characterization uncovers novel biology.</title>
        <authorList>
            <person name="Wiegand S."/>
            <person name="Jogler M."/>
            <person name="Boedeker C."/>
            <person name="Pinto D."/>
            <person name="Vollmers J."/>
            <person name="Rivas-Marin E."/>
            <person name="Kohn T."/>
            <person name="Peeters S.H."/>
            <person name="Heuer A."/>
            <person name="Rast P."/>
            <person name="Oberbeckmann S."/>
            <person name="Bunk B."/>
            <person name="Jeske O."/>
            <person name="Meyerdierks A."/>
            <person name="Storesund J.E."/>
            <person name="Kallscheuer N."/>
            <person name="Luecker S."/>
            <person name="Lage O.M."/>
            <person name="Pohl T."/>
            <person name="Merkel B.J."/>
            <person name="Hornburger P."/>
            <person name="Mueller R.-W."/>
            <person name="Bruemmer F."/>
            <person name="Labrenz M."/>
            <person name="Spormann A.M."/>
            <person name="Op Den Camp H."/>
            <person name="Overmann J."/>
            <person name="Amann R."/>
            <person name="Jetten M.S.M."/>
            <person name="Mascher T."/>
            <person name="Medema M.H."/>
            <person name="Devos D.P."/>
            <person name="Kaster A.-K."/>
            <person name="Ovreas L."/>
            <person name="Rohde M."/>
            <person name="Galperin M.Y."/>
            <person name="Jogler C."/>
        </authorList>
    </citation>
    <scope>NUCLEOTIDE SEQUENCE [LARGE SCALE GENOMIC DNA]</scope>
    <source>
        <strain evidence="7 8">Pan54</strain>
    </source>
</reference>
<evidence type="ECO:0000256" key="3">
    <source>
        <dbReference type="ARBA" id="ARBA00022989"/>
    </source>
</evidence>
<dbReference type="GO" id="GO:0005886">
    <property type="term" value="C:plasma membrane"/>
    <property type="evidence" value="ECO:0007669"/>
    <property type="project" value="UniProtKB-SubCell"/>
</dbReference>
<protein>
    <recommendedName>
        <fullName evidence="6">ABC transmembrane type-1 domain-containing protein</fullName>
    </recommendedName>
</protein>
<evidence type="ECO:0000256" key="4">
    <source>
        <dbReference type="ARBA" id="ARBA00023136"/>
    </source>
</evidence>
<dbReference type="GO" id="GO:0140359">
    <property type="term" value="F:ABC-type transporter activity"/>
    <property type="evidence" value="ECO:0007669"/>
    <property type="project" value="InterPro"/>
</dbReference>
<dbReference type="Pfam" id="PF13748">
    <property type="entry name" value="ABC_membrane_3"/>
    <property type="match status" value="1"/>
</dbReference>
<feature type="domain" description="ABC transmembrane type-1" evidence="6">
    <location>
        <begin position="34"/>
        <end position="286"/>
    </location>
</feature>
<dbReference type="PROSITE" id="PS50929">
    <property type="entry name" value="ABC_TM1F"/>
    <property type="match status" value="1"/>
</dbReference>
<feature type="transmembrane region" description="Helical" evidence="5">
    <location>
        <begin position="161"/>
        <end position="179"/>
    </location>
</feature>
<comment type="caution">
    <text evidence="7">The sequence shown here is derived from an EMBL/GenBank/DDBJ whole genome shotgun (WGS) entry which is preliminary data.</text>
</comment>
<dbReference type="SUPFAM" id="SSF90123">
    <property type="entry name" value="ABC transporter transmembrane region"/>
    <property type="match status" value="1"/>
</dbReference>
<dbReference type="InterPro" id="IPR036640">
    <property type="entry name" value="ABC1_TM_sf"/>
</dbReference>
<evidence type="ECO:0000313" key="8">
    <source>
        <dbReference type="Proteomes" id="UP000316095"/>
    </source>
</evidence>
<gene>
    <name evidence="7" type="ORF">Pan54_17240</name>
</gene>
<evidence type="ECO:0000313" key="7">
    <source>
        <dbReference type="EMBL" id="TWT60991.1"/>
    </source>
</evidence>
<dbReference type="Gene3D" id="1.20.1560.10">
    <property type="entry name" value="ABC transporter type 1, transmembrane domain"/>
    <property type="match status" value="1"/>
</dbReference>
<feature type="transmembrane region" description="Helical" evidence="5">
    <location>
        <begin position="137"/>
        <end position="155"/>
    </location>
</feature>
<dbReference type="OrthoDB" id="262142at2"/>
<dbReference type="GO" id="GO:0005524">
    <property type="term" value="F:ATP binding"/>
    <property type="evidence" value="ECO:0007669"/>
    <property type="project" value="InterPro"/>
</dbReference>
<comment type="subcellular location">
    <subcellularLocation>
        <location evidence="1">Cell membrane</location>
        <topology evidence="1">Multi-pass membrane protein</topology>
    </subcellularLocation>
</comment>
<keyword evidence="2 5" id="KW-0812">Transmembrane</keyword>
<evidence type="ECO:0000256" key="5">
    <source>
        <dbReference type="SAM" id="Phobius"/>
    </source>
</evidence>
<organism evidence="7 8">
    <name type="scientific">Rubinisphaera italica</name>
    <dbReference type="NCBI Taxonomy" id="2527969"/>
    <lineage>
        <taxon>Bacteria</taxon>
        <taxon>Pseudomonadati</taxon>
        <taxon>Planctomycetota</taxon>
        <taxon>Planctomycetia</taxon>
        <taxon>Planctomycetales</taxon>
        <taxon>Planctomycetaceae</taxon>
        <taxon>Rubinisphaera</taxon>
    </lineage>
</organism>
<dbReference type="InterPro" id="IPR011527">
    <property type="entry name" value="ABC1_TM_dom"/>
</dbReference>
<keyword evidence="8" id="KW-1185">Reference proteome</keyword>
<sequence>MESPTAILPDGLPPKATVFGELFGLIHQNRWPVILAYVLLVVENLLRLAQPFLLGQAVNGLLTNSYLGLWWFLGGHASHMFVQFARQMYDTRVYSHMYAKRVTNLVCYQREAKVPTSRVAARAALSRQFITFVEQQVPKLVSALFSCVGAIAMLFYYDWRIVIACLVIALPVFVLNYIYSHSVKGVSRVLHDRWEDEVEIIEKASDEEVATHYNGMTSCWVKMSDLEARTTGLTEFFVMGLMAFALLTICRIPGILAGDIFAVFRYLMMFVMGIDTIPRLVEQFARLKDIVQRL</sequence>
<feature type="transmembrane region" description="Helical" evidence="5">
    <location>
        <begin position="236"/>
        <end position="257"/>
    </location>
</feature>
<evidence type="ECO:0000256" key="1">
    <source>
        <dbReference type="ARBA" id="ARBA00004651"/>
    </source>
</evidence>
<proteinExistence type="predicted"/>
<keyword evidence="3 5" id="KW-1133">Transmembrane helix</keyword>
<dbReference type="RefSeq" id="WP_146503034.1">
    <property type="nucleotide sequence ID" value="NZ_SJPG01000001.1"/>
</dbReference>
<evidence type="ECO:0000259" key="6">
    <source>
        <dbReference type="PROSITE" id="PS50929"/>
    </source>
</evidence>
<name>A0A5C5XEY4_9PLAN</name>
<dbReference type="Proteomes" id="UP000316095">
    <property type="component" value="Unassembled WGS sequence"/>
</dbReference>